<name>A0A1H1E5H3_9BACI</name>
<protein>
    <recommendedName>
        <fullName evidence="3">Nucleotidyltransferase family protein</fullName>
    </recommendedName>
</protein>
<keyword evidence="2" id="KW-1185">Reference proteome</keyword>
<reference evidence="1 2" key="1">
    <citation type="submission" date="2016-10" db="EMBL/GenBank/DDBJ databases">
        <authorList>
            <person name="de Groot N.N."/>
        </authorList>
    </citation>
    <scope>NUCLEOTIDE SEQUENCE [LARGE SCALE GENOMIC DNA]</scope>
    <source>
        <strain evidence="1 2">CGMCC 1.10449</strain>
    </source>
</reference>
<evidence type="ECO:0008006" key="3">
    <source>
        <dbReference type="Google" id="ProtNLM"/>
    </source>
</evidence>
<gene>
    <name evidence="1" type="ORF">SAMN05216231_2732</name>
</gene>
<dbReference type="Proteomes" id="UP000199444">
    <property type="component" value="Unassembled WGS sequence"/>
</dbReference>
<evidence type="ECO:0000313" key="1">
    <source>
        <dbReference type="EMBL" id="SDQ83913.1"/>
    </source>
</evidence>
<dbReference type="PANTHER" id="PTHR39166">
    <property type="entry name" value="BLL1166 PROTEIN"/>
    <property type="match status" value="1"/>
</dbReference>
<dbReference type="PANTHER" id="PTHR39166:SF1">
    <property type="entry name" value="BLL1166 PROTEIN"/>
    <property type="match status" value="1"/>
</dbReference>
<organism evidence="1 2">
    <name type="scientific">Virgibacillus salinus</name>
    <dbReference type="NCBI Taxonomy" id="553311"/>
    <lineage>
        <taxon>Bacteria</taxon>
        <taxon>Bacillati</taxon>
        <taxon>Bacillota</taxon>
        <taxon>Bacilli</taxon>
        <taxon>Bacillales</taxon>
        <taxon>Bacillaceae</taxon>
        <taxon>Virgibacillus</taxon>
    </lineage>
</organism>
<dbReference type="STRING" id="553311.SAMN05216231_2732"/>
<evidence type="ECO:0000313" key="2">
    <source>
        <dbReference type="Proteomes" id="UP000199444"/>
    </source>
</evidence>
<sequence>MNSIEDIIQSIEADEWMMNILKAAQQLQLPDWWICAGFVRSKVWDVLHGFDERTVIPDIDVVYFDEGTIDEAEEKRLEKVLHEIMPQVPWSVKNEARMHVRNNMDPYSSTEDAIGKFPETATALGVKLNLDGDLILTAPHGVDDVLNMVVRPTPYFTESAELLKIYKHRVVKKNWSRRWGEVKVDI</sequence>
<dbReference type="InterPro" id="IPR009267">
    <property type="entry name" value="NTP_transf_6"/>
</dbReference>
<proteinExistence type="predicted"/>
<dbReference type="EMBL" id="FNKD01000003">
    <property type="protein sequence ID" value="SDQ83913.1"/>
    <property type="molecule type" value="Genomic_DNA"/>
</dbReference>
<dbReference type="Pfam" id="PF06042">
    <property type="entry name" value="NTP_transf_6"/>
    <property type="match status" value="1"/>
</dbReference>
<accession>A0A1H1E5H3</accession>
<dbReference type="AlphaFoldDB" id="A0A1H1E5H3"/>